<feature type="transmembrane region" description="Helical" evidence="8">
    <location>
        <begin position="27"/>
        <end position="47"/>
    </location>
</feature>
<keyword evidence="6 8" id="KW-0472">Membrane</keyword>
<dbReference type="Gene3D" id="1.10.3730.20">
    <property type="match status" value="1"/>
</dbReference>
<evidence type="ECO:0000256" key="2">
    <source>
        <dbReference type="ARBA" id="ARBA00022448"/>
    </source>
</evidence>
<dbReference type="InterPro" id="IPR000390">
    <property type="entry name" value="Small_drug/metabolite_transptr"/>
</dbReference>
<evidence type="ECO:0000256" key="5">
    <source>
        <dbReference type="ARBA" id="ARBA00022989"/>
    </source>
</evidence>
<gene>
    <name evidence="9" type="ORF">WAZ07_08580</name>
</gene>
<dbReference type="PANTHER" id="PTHR30561">
    <property type="entry name" value="SMR FAMILY PROTON-DEPENDENT DRUG EFFLUX TRANSPORTER SUGE"/>
    <property type="match status" value="1"/>
</dbReference>
<comment type="caution">
    <text evidence="9">The sequence shown here is derived from an EMBL/GenBank/DDBJ whole genome shotgun (WGS) entry which is preliminary data.</text>
</comment>
<dbReference type="Proteomes" id="UP001372526">
    <property type="component" value="Unassembled WGS sequence"/>
</dbReference>
<keyword evidence="4 7" id="KW-0812">Transmembrane</keyword>
<evidence type="ECO:0000256" key="3">
    <source>
        <dbReference type="ARBA" id="ARBA00022475"/>
    </source>
</evidence>
<evidence type="ECO:0000256" key="8">
    <source>
        <dbReference type="SAM" id="Phobius"/>
    </source>
</evidence>
<dbReference type="PANTHER" id="PTHR30561:SF1">
    <property type="entry name" value="MULTIDRUG TRANSPORTER EMRE"/>
    <property type="match status" value="1"/>
</dbReference>
<dbReference type="InterPro" id="IPR045324">
    <property type="entry name" value="Small_multidrug_res"/>
</dbReference>
<evidence type="ECO:0000256" key="7">
    <source>
        <dbReference type="RuleBase" id="RU003942"/>
    </source>
</evidence>
<keyword evidence="3" id="KW-1003">Cell membrane</keyword>
<dbReference type="RefSeq" id="WP_336472079.1">
    <property type="nucleotide sequence ID" value="NZ_JBAWSX010000003.1"/>
</dbReference>
<evidence type="ECO:0000256" key="1">
    <source>
        <dbReference type="ARBA" id="ARBA00004651"/>
    </source>
</evidence>
<evidence type="ECO:0000313" key="10">
    <source>
        <dbReference type="Proteomes" id="UP001372526"/>
    </source>
</evidence>
<evidence type="ECO:0000256" key="4">
    <source>
        <dbReference type="ARBA" id="ARBA00022692"/>
    </source>
</evidence>
<comment type="similarity">
    <text evidence="7">Belongs to the drug/metabolite transporter (DMT) superfamily. Small multidrug resistance (SMR) (TC 2.A.7.1) family.</text>
</comment>
<proteinExistence type="inferred from homology"/>
<reference evidence="9 10" key="1">
    <citation type="submission" date="2024-01" db="EMBL/GenBank/DDBJ databases">
        <title>Seven novel Bacillus-like species.</title>
        <authorList>
            <person name="Liu G."/>
        </authorList>
    </citation>
    <scope>NUCLEOTIDE SEQUENCE [LARGE SCALE GENOMIC DNA]</scope>
    <source>
        <strain evidence="9 10">FJAT-51639</strain>
    </source>
</reference>
<organism evidence="9 10">
    <name type="scientific">Bacillus bruguierae</name>
    <dbReference type="NCBI Taxonomy" id="3127667"/>
    <lineage>
        <taxon>Bacteria</taxon>
        <taxon>Bacillati</taxon>
        <taxon>Bacillota</taxon>
        <taxon>Bacilli</taxon>
        <taxon>Bacillales</taxon>
        <taxon>Bacillaceae</taxon>
        <taxon>Bacillus</taxon>
    </lineage>
</organism>
<keyword evidence="10" id="KW-1185">Reference proteome</keyword>
<evidence type="ECO:0000313" key="9">
    <source>
        <dbReference type="EMBL" id="MEI4801380.1"/>
    </source>
</evidence>
<sequence>MKGFILLAFAIVSEVFGTTMLKLSDGFTKVWSSIGVVLGFASAFYFLSQTLQHLQISTAYAIWSGVGTALTAVIGVLIWKDAFTWQTLVGLVLIIGGVVVLNMSGSGAHG</sequence>
<dbReference type="Pfam" id="PF00893">
    <property type="entry name" value="Multi_Drug_Res"/>
    <property type="match status" value="1"/>
</dbReference>
<protein>
    <submittedName>
        <fullName evidence="9">Multidrug efflux SMR transporter</fullName>
    </submittedName>
</protein>
<dbReference type="InterPro" id="IPR037185">
    <property type="entry name" value="EmrE-like"/>
</dbReference>
<keyword evidence="5 8" id="KW-1133">Transmembrane helix</keyword>
<dbReference type="SUPFAM" id="SSF103481">
    <property type="entry name" value="Multidrug resistance efflux transporter EmrE"/>
    <property type="match status" value="1"/>
</dbReference>
<feature type="transmembrane region" description="Helical" evidence="8">
    <location>
        <begin position="59"/>
        <end position="79"/>
    </location>
</feature>
<feature type="transmembrane region" description="Helical" evidence="8">
    <location>
        <begin position="85"/>
        <end position="104"/>
    </location>
</feature>
<accession>A0ABU8FI69</accession>
<dbReference type="EMBL" id="JBAWSX010000003">
    <property type="protein sequence ID" value="MEI4801380.1"/>
    <property type="molecule type" value="Genomic_DNA"/>
</dbReference>
<evidence type="ECO:0000256" key="6">
    <source>
        <dbReference type="ARBA" id="ARBA00023136"/>
    </source>
</evidence>
<name>A0ABU8FI69_9BACI</name>
<comment type="subcellular location">
    <subcellularLocation>
        <location evidence="1 7">Cell membrane</location>
        <topology evidence="1 7">Multi-pass membrane protein</topology>
    </subcellularLocation>
</comment>
<keyword evidence="2" id="KW-0813">Transport</keyword>